<keyword evidence="1" id="KW-0614">Plasmid</keyword>
<gene>
    <name evidence="1" type="ordered locus">AM1_D0097</name>
</gene>
<organism evidence="1 2">
    <name type="scientific">Acaryochloris marina (strain MBIC 11017)</name>
    <dbReference type="NCBI Taxonomy" id="329726"/>
    <lineage>
        <taxon>Bacteria</taxon>
        <taxon>Bacillati</taxon>
        <taxon>Cyanobacteriota</taxon>
        <taxon>Cyanophyceae</taxon>
        <taxon>Acaryochloridales</taxon>
        <taxon>Acaryochloridaceae</taxon>
        <taxon>Acaryochloris</taxon>
    </lineage>
</organism>
<dbReference type="AlphaFoldDB" id="A8ZNK6"/>
<evidence type="ECO:0000313" key="1">
    <source>
        <dbReference type="EMBL" id="ABW32592.1"/>
    </source>
</evidence>
<dbReference type="KEGG" id="amr:AM1_D0097"/>
<dbReference type="EMBL" id="CP000841">
    <property type="protein sequence ID" value="ABW32592.1"/>
    <property type="molecule type" value="Genomic_DNA"/>
</dbReference>
<evidence type="ECO:0000313" key="2">
    <source>
        <dbReference type="Proteomes" id="UP000000268"/>
    </source>
</evidence>
<proteinExistence type="predicted"/>
<dbReference type="Proteomes" id="UP000000268">
    <property type="component" value="Plasmid pREB4"/>
</dbReference>
<accession>A8ZNK6</accession>
<geneLocation type="plasmid" evidence="1 2">
    <name>pREB4</name>
</geneLocation>
<reference evidence="1 2" key="1">
    <citation type="journal article" date="2008" name="Proc. Natl. Acad. Sci. U.S.A.">
        <title>Niche adaptation and genome expansion in the chlorophyll d-producing cyanobacterium Acaryochloris marina.</title>
        <authorList>
            <person name="Swingley W.D."/>
            <person name="Chen M."/>
            <person name="Cheung P.C."/>
            <person name="Conrad A.L."/>
            <person name="Dejesa L.C."/>
            <person name="Hao J."/>
            <person name="Honchak B.M."/>
            <person name="Karbach L.E."/>
            <person name="Kurdoglu A."/>
            <person name="Lahiri S."/>
            <person name="Mastrian S.D."/>
            <person name="Miyashita H."/>
            <person name="Page L."/>
            <person name="Ramakrishna P."/>
            <person name="Satoh S."/>
            <person name="Sattley W.M."/>
            <person name="Shimada Y."/>
            <person name="Taylor H.L."/>
            <person name="Tomo T."/>
            <person name="Tsuchiya T."/>
            <person name="Wang Z.T."/>
            <person name="Raymond J."/>
            <person name="Mimuro M."/>
            <person name="Blankenship R.E."/>
            <person name="Touchman J.W."/>
        </authorList>
    </citation>
    <scope>NUCLEOTIDE SEQUENCE [LARGE SCALE GENOMIC DNA]</scope>
    <source>
        <strain evidence="2">MBIC 11017</strain>
        <plasmid evidence="2">Plasmid pREB4</plasmid>
    </source>
</reference>
<name>A8ZNK6_ACAM1</name>
<protein>
    <submittedName>
        <fullName evidence="1">Uncharacterized protein</fullName>
    </submittedName>
</protein>
<dbReference type="HOGENOM" id="CLU_3338802_0_0_3"/>
<keyword evidence="2" id="KW-1185">Reference proteome</keyword>
<sequence length="37" mass="4253">MVSDVISNLDKAEWVDIQKLRETQKSSNAKHRVANIQ</sequence>